<proteinExistence type="predicted"/>
<organism evidence="2 3">
    <name type="scientific">Cajanus cajan</name>
    <name type="common">Pigeon pea</name>
    <name type="synonym">Cajanus indicus</name>
    <dbReference type="NCBI Taxonomy" id="3821"/>
    <lineage>
        <taxon>Eukaryota</taxon>
        <taxon>Viridiplantae</taxon>
        <taxon>Streptophyta</taxon>
        <taxon>Embryophyta</taxon>
        <taxon>Tracheophyta</taxon>
        <taxon>Spermatophyta</taxon>
        <taxon>Magnoliopsida</taxon>
        <taxon>eudicotyledons</taxon>
        <taxon>Gunneridae</taxon>
        <taxon>Pentapetalae</taxon>
        <taxon>rosids</taxon>
        <taxon>fabids</taxon>
        <taxon>Fabales</taxon>
        <taxon>Fabaceae</taxon>
        <taxon>Papilionoideae</taxon>
        <taxon>50 kb inversion clade</taxon>
        <taxon>NPAAA clade</taxon>
        <taxon>indigoferoid/millettioid clade</taxon>
        <taxon>Phaseoleae</taxon>
        <taxon>Cajanus</taxon>
    </lineage>
</organism>
<dbReference type="Pfam" id="PF14244">
    <property type="entry name" value="Retrotran_gag_3"/>
    <property type="match status" value="1"/>
</dbReference>
<dbReference type="GO" id="GO:0015074">
    <property type="term" value="P:DNA integration"/>
    <property type="evidence" value="ECO:0007669"/>
    <property type="project" value="InterPro"/>
</dbReference>
<accession>A0A151R0M8</accession>
<dbReference type="AlphaFoldDB" id="A0A151R0M8"/>
<gene>
    <name evidence="2" type="ORF">KK1_042849</name>
</gene>
<dbReference type="Gene3D" id="3.30.420.10">
    <property type="entry name" value="Ribonuclease H-like superfamily/Ribonuclease H"/>
    <property type="match status" value="1"/>
</dbReference>
<evidence type="ECO:0000259" key="1">
    <source>
        <dbReference type="PROSITE" id="PS50994"/>
    </source>
</evidence>
<dbReference type="Pfam" id="PF07727">
    <property type="entry name" value="RVT_2"/>
    <property type="match status" value="1"/>
</dbReference>
<dbReference type="Pfam" id="PF03732">
    <property type="entry name" value="Retrotrans_gag"/>
    <property type="match status" value="1"/>
</dbReference>
<dbReference type="Proteomes" id="UP000075243">
    <property type="component" value="Unassembled WGS sequence"/>
</dbReference>
<dbReference type="GO" id="GO:0004491">
    <property type="term" value="F:methylmalonate-semialdehyde dehydrogenase (acylating, NAD) activity"/>
    <property type="evidence" value="ECO:0007669"/>
    <property type="project" value="UniProtKB-EC"/>
</dbReference>
<keyword evidence="3" id="KW-1185">Reference proteome</keyword>
<dbReference type="OMA" id="LEWIQAM"/>
<dbReference type="PANTHER" id="PTHR37610">
    <property type="entry name" value="CCHC-TYPE DOMAIN-CONTAINING PROTEIN"/>
    <property type="match status" value="1"/>
</dbReference>
<dbReference type="InterPro" id="IPR001584">
    <property type="entry name" value="Integrase_cat-core"/>
</dbReference>
<dbReference type="InterPro" id="IPR029472">
    <property type="entry name" value="Copia-like_N"/>
</dbReference>
<name>A0A151R0M8_CAJCA</name>
<dbReference type="InterPro" id="IPR036397">
    <property type="entry name" value="RNaseH_sf"/>
</dbReference>
<evidence type="ECO:0000313" key="3">
    <source>
        <dbReference type="Proteomes" id="UP000075243"/>
    </source>
</evidence>
<dbReference type="PANTHER" id="PTHR37610:SF55">
    <property type="entry name" value="RETROTRANSPOSON COPIA-LIKE N-TERMINAL DOMAIN-CONTAINING PROTEIN"/>
    <property type="match status" value="1"/>
</dbReference>
<dbReference type="SUPFAM" id="SSF56672">
    <property type="entry name" value="DNA/RNA polymerases"/>
    <property type="match status" value="1"/>
</dbReference>
<dbReference type="GO" id="GO:0003676">
    <property type="term" value="F:nucleic acid binding"/>
    <property type="evidence" value="ECO:0007669"/>
    <property type="project" value="InterPro"/>
</dbReference>
<dbReference type="InterPro" id="IPR012337">
    <property type="entry name" value="RNaseH-like_sf"/>
</dbReference>
<protein>
    <submittedName>
        <fullName evidence="2">Retrovirus-related Pol polyprotein from transposon TNT 1-94</fullName>
        <ecNumber evidence="2">1.2.1.27</ecNumber>
    </submittedName>
</protein>
<reference evidence="2" key="1">
    <citation type="journal article" date="2012" name="Nat. Biotechnol.">
        <title>Draft genome sequence of pigeonpea (Cajanus cajan), an orphan legume crop of resource-poor farmers.</title>
        <authorList>
            <person name="Varshney R.K."/>
            <person name="Chen W."/>
            <person name="Li Y."/>
            <person name="Bharti A.K."/>
            <person name="Saxena R.K."/>
            <person name="Schlueter J.A."/>
            <person name="Donoghue M.T."/>
            <person name="Azam S."/>
            <person name="Fan G."/>
            <person name="Whaley A.M."/>
            <person name="Farmer A.D."/>
            <person name="Sheridan J."/>
            <person name="Iwata A."/>
            <person name="Tuteja R."/>
            <person name="Penmetsa R.V."/>
            <person name="Wu W."/>
            <person name="Upadhyaya H.D."/>
            <person name="Yang S.P."/>
            <person name="Shah T."/>
            <person name="Saxena K.B."/>
            <person name="Michael T."/>
            <person name="McCombie W.R."/>
            <person name="Yang B."/>
            <person name="Zhang G."/>
            <person name="Yang H."/>
            <person name="Wang J."/>
            <person name="Spillane C."/>
            <person name="Cook D.R."/>
            <person name="May G.D."/>
            <person name="Xu X."/>
            <person name="Jackson S.A."/>
        </authorList>
    </citation>
    <scope>NUCLEOTIDE SEQUENCE [LARGE SCALE GENOMIC DNA]</scope>
</reference>
<dbReference type="SUPFAM" id="SSF53098">
    <property type="entry name" value="Ribonuclease H-like"/>
    <property type="match status" value="1"/>
</dbReference>
<dbReference type="Gramene" id="C.cajan_41306.t">
    <property type="protein sequence ID" value="C.cajan_41306.t"/>
    <property type="gene ID" value="C.cajan_41306"/>
</dbReference>
<dbReference type="InterPro" id="IPR013103">
    <property type="entry name" value="RVT_2"/>
</dbReference>
<evidence type="ECO:0000313" key="2">
    <source>
        <dbReference type="EMBL" id="KYP36052.1"/>
    </source>
</evidence>
<dbReference type="InterPro" id="IPR043502">
    <property type="entry name" value="DNA/RNA_pol_sf"/>
</dbReference>
<dbReference type="PROSITE" id="PS50994">
    <property type="entry name" value="INTEGRASE"/>
    <property type="match status" value="1"/>
</dbReference>
<keyword evidence="2" id="KW-0560">Oxidoreductase</keyword>
<feature type="domain" description="Integrase catalytic" evidence="1">
    <location>
        <begin position="223"/>
        <end position="315"/>
    </location>
</feature>
<dbReference type="EMBL" id="KQ484274">
    <property type="protein sequence ID" value="KYP36052.1"/>
    <property type="molecule type" value="Genomic_DNA"/>
</dbReference>
<dbReference type="InterPro" id="IPR005162">
    <property type="entry name" value="Retrotrans_gag_dom"/>
</dbReference>
<sequence length="490" mass="56328">MSDVVEKNQSLNVHSPYYLHPGENPATALVSPVLDSTNYNSWNRSMITALSAKNKVEFVDGSIQRPTQSDTLHAAWKRCNNMVVSWIVHSVSPSIRQSILWMDNAHDIWKDLKSRFSQGDLLRIYELQQDVASIKQGDKSISDYFTQLRVIWDELESYRPDPVCVCKSKCKCDALISVIERKKQDCVMQFLRGLNDQYNTVKSNILMMEPLPSIAKVFSYFYIRSDNGSEFIMQNFYAETGILHQTSCIETLQKNGIVERKHQHLLNVTRSLLFQANFPSVFWSYALLHSALLINCIPSPFVNQSSPYEKLFQTSYDISQLKVFGCFLAVSKQTEPKSYHEASKHLEWIQAMNAEIQALESNHTWVLIELPPNKNAIGCRWVYKIKHRADGSIERYKARLVAKGYTQIEGQDYLDTFSPVAKLTTIRLLLAFAATQQWNLRQLDVNNAFLHGDLHEEIYMILPPGMYQDKQGMLCKLQKSLYGLKQASRQ</sequence>
<dbReference type="EC" id="1.2.1.27" evidence="2"/>